<keyword evidence="1" id="KW-1133">Transmembrane helix</keyword>
<dbReference type="AlphaFoldDB" id="M1A9J2"/>
<keyword evidence="3" id="KW-1185">Reference proteome</keyword>
<evidence type="ECO:0000256" key="1">
    <source>
        <dbReference type="SAM" id="Phobius"/>
    </source>
</evidence>
<keyword evidence="1" id="KW-0472">Membrane</keyword>
<gene>
    <name evidence="2" type="primary">LOC102601075</name>
</gene>
<reference evidence="3" key="1">
    <citation type="journal article" date="2011" name="Nature">
        <title>Genome sequence and analysis of the tuber crop potato.</title>
        <authorList>
            <consortium name="The Potato Genome Sequencing Consortium"/>
        </authorList>
    </citation>
    <scope>NUCLEOTIDE SEQUENCE [LARGE SCALE GENOMIC DNA]</scope>
    <source>
        <strain evidence="3">cv. DM1-3 516 R44</strain>
    </source>
</reference>
<dbReference type="ExpressionAtlas" id="M1A9J2">
    <property type="expression patterns" value="baseline"/>
</dbReference>
<dbReference type="OrthoDB" id="676979at2759"/>
<dbReference type="HOGENOM" id="CLU_2626764_0_0_1"/>
<name>M1A9J2_SOLTU</name>
<organism evidence="2 3">
    <name type="scientific">Solanum tuberosum</name>
    <name type="common">Potato</name>
    <dbReference type="NCBI Taxonomy" id="4113"/>
    <lineage>
        <taxon>Eukaryota</taxon>
        <taxon>Viridiplantae</taxon>
        <taxon>Streptophyta</taxon>
        <taxon>Embryophyta</taxon>
        <taxon>Tracheophyta</taxon>
        <taxon>Spermatophyta</taxon>
        <taxon>Magnoliopsida</taxon>
        <taxon>eudicotyledons</taxon>
        <taxon>Gunneridae</taxon>
        <taxon>Pentapetalae</taxon>
        <taxon>asterids</taxon>
        <taxon>lamiids</taxon>
        <taxon>Solanales</taxon>
        <taxon>Solanaceae</taxon>
        <taxon>Solanoideae</taxon>
        <taxon>Solaneae</taxon>
        <taxon>Solanum</taxon>
    </lineage>
</organism>
<dbReference type="Gramene" id="PGSC0003DMT400017827">
    <property type="protein sequence ID" value="PGSC0003DMT400017827"/>
    <property type="gene ID" value="PGSC0003DMG400006923"/>
</dbReference>
<sequence>MQLKSRLQPIQIKDLMQLHCHEVFKKFNCISSAILAHAVVSIGMQAECMMFVKHKMVANLSLMFNLLVLVIIFFCIKM</sequence>
<keyword evidence="1" id="KW-0812">Transmembrane</keyword>
<protein>
    <submittedName>
        <fullName evidence="2">Leucine-rich repeat protein</fullName>
    </submittedName>
</protein>
<proteinExistence type="predicted"/>
<dbReference type="EnsemblPlants" id="PGSC0003DMT400017827">
    <property type="protein sequence ID" value="PGSC0003DMT400017827"/>
    <property type="gene ID" value="PGSC0003DMG400006923"/>
</dbReference>
<accession>M1A9J2</accession>
<feature type="transmembrane region" description="Helical" evidence="1">
    <location>
        <begin position="56"/>
        <end position="76"/>
    </location>
</feature>
<evidence type="ECO:0000313" key="3">
    <source>
        <dbReference type="Proteomes" id="UP000011115"/>
    </source>
</evidence>
<evidence type="ECO:0000313" key="2">
    <source>
        <dbReference type="EnsemblPlants" id="PGSC0003DMT400017827"/>
    </source>
</evidence>
<dbReference type="Proteomes" id="UP000011115">
    <property type="component" value="Unassembled WGS sequence"/>
</dbReference>
<reference evidence="2" key="2">
    <citation type="submission" date="2015-06" db="UniProtKB">
        <authorList>
            <consortium name="EnsemblPlants"/>
        </authorList>
    </citation>
    <scope>IDENTIFICATION</scope>
    <source>
        <strain evidence="2">DM1-3 516 R44</strain>
    </source>
</reference>